<evidence type="ECO:0000256" key="2">
    <source>
        <dbReference type="ARBA" id="ARBA00022475"/>
    </source>
</evidence>
<evidence type="ECO:0000256" key="5">
    <source>
        <dbReference type="ARBA" id="ARBA00022989"/>
    </source>
</evidence>
<dbReference type="PANTHER" id="PTHR30462">
    <property type="entry name" value="INTERMEMBRANE TRANSPORT PROTEIN PQIB-RELATED"/>
    <property type="match status" value="1"/>
</dbReference>
<keyword evidence="6 7" id="KW-0472">Membrane</keyword>
<evidence type="ECO:0000256" key="7">
    <source>
        <dbReference type="SAM" id="Phobius"/>
    </source>
</evidence>
<comment type="subcellular location">
    <subcellularLocation>
        <location evidence="1">Cell inner membrane</location>
    </subcellularLocation>
</comment>
<dbReference type="STRING" id="1656094.BFC18_18530"/>
<feature type="transmembrane region" description="Helical" evidence="7">
    <location>
        <begin position="72"/>
        <end position="98"/>
    </location>
</feature>
<evidence type="ECO:0000313" key="8">
    <source>
        <dbReference type="EMBL" id="OFC69482.1"/>
    </source>
</evidence>
<feature type="transmembrane region" description="Helical" evidence="7">
    <location>
        <begin position="201"/>
        <end position="220"/>
    </location>
</feature>
<gene>
    <name evidence="8" type="ORF">BFC18_18530</name>
</gene>
<feature type="transmembrane region" description="Helical" evidence="7">
    <location>
        <begin position="119"/>
        <end position="138"/>
    </location>
</feature>
<keyword evidence="3" id="KW-0997">Cell inner membrane</keyword>
<keyword evidence="5 7" id="KW-1133">Transmembrane helix</keyword>
<proteinExistence type="predicted"/>
<evidence type="ECO:0000256" key="4">
    <source>
        <dbReference type="ARBA" id="ARBA00022692"/>
    </source>
</evidence>
<keyword evidence="2" id="KW-1003">Cell membrane</keyword>
<dbReference type="PANTHER" id="PTHR30462:SF3">
    <property type="entry name" value="INTERMEMBRANE TRANSPORT PROTEIN PQIA"/>
    <property type="match status" value="1"/>
</dbReference>
<feature type="transmembrane region" description="Helical" evidence="7">
    <location>
        <begin position="150"/>
        <end position="169"/>
    </location>
</feature>
<evidence type="ECO:0000256" key="3">
    <source>
        <dbReference type="ARBA" id="ARBA00022519"/>
    </source>
</evidence>
<evidence type="ECO:0000256" key="6">
    <source>
        <dbReference type="ARBA" id="ARBA00023136"/>
    </source>
</evidence>
<dbReference type="Pfam" id="PF04403">
    <property type="entry name" value="PqiA"/>
    <property type="match status" value="2"/>
</dbReference>
<dbReference type="EMBL" id="MDHN01000040">
    <property type="protein sequence ID" value="OFC69482.1"/>
    <property type="molecule type" value="Genomic_DNA"/>
</dbReference>
<feature type="transmembrane region" description="Helical" evidence="7">
    <location>
        <begin position="27"/>
        <end position="47"/>
    </location>
</feature>
<sequence length="354" mass="39425">MAHRQRAVCPNCGHTLLTYRRHQNDNVFALAFSALVFLALSLPFNFLSFRSSGIQHQIALPDSFITLFNEDYMSLAIITGAATVIFPGLVLLGMLVLSHCRHRDIHRPFVKHIFFWVKALLPWSMAEIFLVGTLVSLIKISSMADISIGLSFYAFIGFAICMTACIIQFDSNRFALWLFGEVPSPKPLTPAGASVSIQRTWALLITATLLYIPANLLPIMHTEMFGRDEPSTIIGGAITLWESGDYPVALIIIIASVFIPVAKIVVLAWLNLTVQRGLEKRARIRTRFYQIIEGVGRWSMIDVFVVAILVALVQLGNTFSIYPGPAALAFCAVVFVTMVAAMTFDTRLIWQNRK</sequence>
<reference evidence="8 9" key="1">
    <citation type="submission" date="2016-08" db="EMBL/GenBank/DDBJ databases">
        <authorList>
            <person name="Seilhamer J.J."/>
        </authorList>
    </citation>
    <scope>NUCLEOTIDE SEQUENCE [LARGE SCALE GENOMIC DNA]</scope>
    <source>
        <strain evidence="8 9">KCTC 42603</strain>
    </source>
</reference>
<feature type="transmembrane region" description="Helical" evidence="7">
    <location>
        <begin position="321"/>
        <end position="344"/>
    </location>
</feature>
<dbReference type="InterPro" id="IPR007498">
    <property type="entry name" value="PqiA-like"/>
</dbReference>
<keyword evidence="4 7" id="KW-0812">Transmembrane</keyword>
<name>A0A1E7Z7P3_9ALTE</name>
<keyword evidence="9" id="KW-1185">Reference proteome</keyword>
<accession>A0A1E7Z7P3</accession>
<feature type="transmembrane region" description="Helical" evidence="7">
    <location>
        <begin position="295"/>
        <end position="315"/>
    </location>
</feature>
<evidence type="ECO:0000256" key="1">
    <source>
        <dbReference type="ARBA" id="ARBA00004533"/>
    </source>
</evidence>
<dbReference type="Proteomes" id="UP000175691">
    <property type="component" value="Unassembled WGS sequence"/>
</dbReference>
<dbReference type="InterPro" id="IPR051800">
    <property type="entry name" value="PqiA-PqiB_transport"/>
</dbReference>
<comment type="caution">
    <text evidence="8">The sequence shown here is derived from an EMBL/GenBank/DDBJ whole genome shotgun (WGS) entry which is preliminary data.</text>
</comment>
<organism evidence="8 9">
    <name type="scientific">Alteromonas confluentis</name>
    <dbReference type="NCBI Taxonomy" id="1656094"/>
    <lineage>
        <taxon>Bacteria</taxon>
        <taxon>Pseudomonadati</taxon>
        <taxon>Pseudomonadota</taxon>
        <taxon>Gammaproteobacteria</taxon>
        <taxon>Alteromonadales</taxon>
        <taxon>Alteromonadaceae</taxon>
        <taxon>Alteromonas/Salinimonas group</taxon>
        <taxon>Alteromonas</taxon>
    </lineage>
</organism>
<dbReference type="AlphaFoldDB" id="A0A1E7Z7P3"/>
<protein>
    <submittedName>
        <fullName evidence="8">PqiA protein</fullName>
    </submittedName>
</protein>
<evidence type="ECO:0000313" key="9">
    <source>
        <dbReference type="Proteomes" id="UP000175691"/>
    </source>
</evidence>
<dbReference type="GO" id="GO:0005886">
    <property type="term" value="C:plasma membrane"/>
    <property type="evidence" value="ECO:0007669"/>
    <property type="project" value="UniProtKB-SubCell"/>
</dbReference>
<feature type="transmembrane region" description="Helical" evidence="7">
    <location>
        <begin position="248"/>
        <end position="274"/>
    </location>
</feature>